<organism evidence="9 10">
    <name type="scientific">Porphyromonas catoniae F0037</name>
    <dbReference type="NCBI Taxonomy" id="1127696"/>
    <lineage>
        <taxon>Bacteria</taxon>
        <taxon>Pseudomonadati</taxon>
        <taxon>Bacteroidota</taxon>
        <taxon>Bacteroidia</taxon>
        <taxon>Bacteroidales</taxon>
        <taxon>Porphyromonadaceae</taxon>
        <taxon>Porphyromonas</taxon>
    </lineage>
</organism>
<reference evidence="9 10" key="1">
    <citation type="submission" date="2012-05" db="EMBL/GenBank/DDBJ databases">
        <authorList>
            <person name="Weinstock G."/>
            <person name="Sodergren E."/>
            <person name="Lobos E.A."/>
            <person name="Fulton L."/>
            <person name="Fulton R."/>
            <person name="Courtney L."/>
            <person name="Fronick C."/>
            <person name="O'Laughlin M."/>
            <person name="Godfrey J."/>
            <person name="Wilson R.M."/>
            <person name="Miner T."/>
            <person name="Farmer C."/>
            <person name="Delehaunty K."/>
            <person name="Cordes M."/>
            <person name="Minx P."/>
            <person name="Tomlinson C."/>
            <person name="Chen J."/>
            <person name="Wollam A."/>
            <person name="Pepin K.H."/>
            <person name="Bhonagiri V."/>
            <person name="Zhang X."/>
            <person name="Suruliraj S."/>
            <person name="Warren W."/>
            <person name="Mitreva M."/>
            <person name="Mardis E.R."/>
            <person name="Wilson R.K."/>
        </authorList>
    </citation>
    <scope>NUCLEOTIDE SEQUENCE [LARGE SCALE GENOMIC DNA]</scope>
    <source>
        <strain evidence="9 10">F0037</strain>
    </source>
</reference>
<gene>
    <name evidence="7" type="primary">lpxD</name>
    <name evidence="9" type="ORF">HMPREF9134_00755</name>
</gene>
<evidence type="ECO:0000256" key="5">
    <source>
        <dbReference type="ARBA" id="ARBA00023098"/>
    </source>
</evidence>
<dbReference type="HOGENOM" id="CLU_049865_0_0_10"/>
<dbReference type="InterPro" id="IPR007691">
    <property type="entry name" value="LpxD"/>
</dbReference>
<dbReference type="HAMAP" id="MF_00523">
    <property type="entry name" value="LpxD"/>
    <property type="match status" value="1"/>
</dbReference>
<proteinExistence type="inferred from homology"/>
<keyword evidence="5 7" id="KW-0443">Lipid metabolism</keyword>
<dbReference type="Pfam" id="PF04613">
    <property type="entry name" value="LpxD"/>
    <property type="match status" value="1"/>
</dbReference>
<dbReference type="InterPro" id="IPR018357">
    <property type="entry name" value="Hexapep_transf_CS"/>
</dbReference>
<dbReference type="InterPro" id="IPR011004">
    <property type="entry name" value="Trimer_LpxA-like_sf"/>
</dbReference>
<dbReference type="Gene3D" id="2.160.10.10">
    <property type="entry name" value="Hexapeptide repeat proteins"/>
    <property type="match status" value="1"/>
</dbReference>
<dbReference type="NCBIfam" id="TIGR01853">
    <property type="entry name" value="lipid_A_lpxD"/>
    <property type="match status" value="1"/>
</dbReference>
<feature type="domain" description="UDP-3-O-[3-hydroxymyristoyl] glucosamine N-acyltransferase non-repeat region" evidence="8">
    <location>
        <begin position="22"/>
        <end position="90"/>
    </location>
</feature>
<dbReference type="GO" id="GO:0009245">
    <property type="term" value="P:lipid A biosynthetic process"/>
    <property type="evidence" value="ECO:0007669"/>
    <property type="project" value="UniProtKB-UniRule"/>
</dbReference>
<dbReference type="SUPFAM" id="SSF51161">
    <property type="entry name" value="Trimeric LpxA-like enzymes"/>
    <property type="match status" value="1"/>
</dbReference>
<feature type="active site" description="Proton acceptor" evidence="7">
    <location>
        <position position="241"/>
    </location>
</feature>
<name>L1NF03_9PORP</name>
<dbReference type="RefSeq" id="WP_005468987.1">
    <property type="nucleotide sequence ID" value="NZ_KB291045.1"/>
</dbReference>
<dbReference type="PATRIC" id="fig|1127696.3.peg.674"/>
<comment type="catalytic activity">
    <reaction evidence="7">
        <text>a UDP-3-O-[(3R)-3-hydroxyacyl]-alpha-D-glucosamine + a (3R)-hydroxyacyl-[ACP] = a UDP-2-N,3-O-bis[(3R)-3-hydroxyacyl]-alpha-D-glucosamine + holo-[ACP] + H(+)</text>
        <dbReference type="Rhea" id="RHEA:53836"/>
        <dbReference type="Rhea" id="RHEA-COMP:9685"/>
        <dbReference type="Rhea" id="RHEA-COMP:9945"/>
        <dbReference type="ChEBI" id="CHEBI:15378"/>
        <dbReference type="ChEBI" id="CHEBI:64479"/>
        <dbReference type="ChEBI" id="CHEBI:78827"/>
        <dbReference type="ChEBI" id="CHEBI:137740"/>
        <dbReference type="ChEBI" id="CHEBI:137748"/>
        <dbReference type="EC" id="2.3.1.191"/>
    </reaction>
</comment>
<evidence type="ECO:0000313" key="10">
    <source>
        <dbReference type="Proteomes" id="UP000010408"/>
    </source>
</evidence>
<evidence type="ECO:0000259" key="8">
    <source>
        <dbReference type="Pfam" id="PF04613"/>
    </source>
</evidence>
<keyword evidence="6 7" id="KW-0012">Acyltransferase</keyword>
<evidence type="ECO:0000256" key="4">
    <source>
        <dbReference type="ARBA" id="ARBA00022737"/>
    </source>
</evidence>
<dbReference type="Proteomes" id="UP000010408">
    <property type="component" value="Unassembled WGS sequence"/>
</dbReference>
<protein>
    <recommendedName>
        <fullName evidence="7">UDP-3-O-acylglucosamine N-acyltransferase</fullName>
        <ecNumber evidence="7">2.3.1.191</ecNumber>
    </recommendedName>
</protein>
<dbReference type="InterPro" id="IPR001451">
    <property type="entry name" value="Hexapep"/>
</dbReference>
<comment type="pathway">
    <text evidence="7">Bacterial outer membrane biogenesis; LPS lipid A biosynthesis.</text>
</comment>
<dbReference type="STRING" id="1127696.HMPREF9134_00755"/>
<keyword evidence="3 7" id="KW-0808">Transferase</keyword>
<comment type="caution">
    <text evidence="9">The sequence shown here is derived from an EMBL/GenBank/DDBJ whole genome shotgun (WGS) entry which is preliminary data.</text>
</comment>
<dbReference type="GO" id="GO:0103118">
    <property type="term" value="F:UDP-3-O-[(3R)-3-hydroxyacyl]-glucosamine N-acyltransferase activity"/>
    <property type="evidence" value="ECO:0007669"/>
    <property type="project" value="UniProtKB-EC"/>
</dbReference>
<evidence type="ECO:0000256" key="2">
    <source>
        <dbReference type="ARBA" id="ARBA00022556"/>
    </source>
</evidence>
<evidence type="ECO:0000313" key="9">
    <source>
        <dbReference type="EMBL" id="EKY01953.1"/>
    </source>
</evidence>
<dbReference type="PANTHER" id="PTHR43378:SF2">
    <property type="entry name" value="UDP-3-O-ACYLGLUCOSAMINE N-ACYLTRANSFERASE 1, MITOCHONDRIAL-RELATED"/>
    <property type="match status" value="1"/>
</dbReference>
<evidence type="ECO:0000256" key="7">
    <source>
        <dbReference type="HAMAP-Rule" id="MF_00523"/>
    </source>
</evidence>
<keyword evidence="4 7" id="KW-0677">Repeat</keyword>
<evidence type="ECO:0000256" key="6">
    <source>
        <dbReference type="ARBA" id="ARBA00023315"/>
    </source>
</evidence>
<dbReference type="PANTHER" id="PTHR43378">
    <property type="entry name" value="UDP-3-O-ACYLGLUCOSAMINE N-ACYLTRANSFERASE"/>
    <property type="match status" value="1"/>
</dbReference>
<dbReference type="GO" id="GO:0016410">
    <property type="term" value="F:N-acyltransferase activity"/>
    <property type="evidence" value="ECO:0007669"/>
    <property type="project" value="InterPro"/>
</dbReference>
<evidence type="ECO:0000256" key="3">
    <source>
        <dbReference type="ARBA" id="ARBA00022679"/>
    </source>
</evidence>
<keyword evidence="1 7" id="KW-0444">Lipid biosynthesis</keyword>
<dbReference type="EC" id="2.3.1.191" evidence="7"/>
<dbReference type="EMBL" id="AMEQ01000023">
    <property type="protein sequence ID" value="EKY01953.1"/>
    <property type="molecule type" value="Genomic_DNA"/>
</dbReference>
<dbReference type="NCBIfam" id="NF002060">
    <property type="entry name" value="PRK00892.1"/>
    <property type="match status" value="1"/>
</dbReference>
<dbReference type="Pfam" id="PF00132">
    <property type="entry name" value="Hexapep"/>
    <property type="match status" value="2"/>
</dbReference>
<comment type="subunit">
    <text evidence="7">Homotrimer.</text>
</comment>
<dbReference type="eggNOG" id="COG1044">
    <property type="taxonomic scope" value="Bacteria"/>
</dbReference>
<dbReference type="AlphaFoldDB" id="L1NF03"/>
<dbReference type="GO" id="GO:0016020">
    <property type="term" value="C:membrane"/>
    <property type="evidence" value="ECO:0007669"/>
    <property type="project" value="GOC"/>
</dbReference>
<keyword evidence="2 7" id="KW-0441">Lipid A biosynthesis</keyword>
<dbReference type="UniPathway" id="UPA00973"/>
<comment type="function">
    <text evidence="7">Catalyzes the N-acylation of UDP-3-O-acylglucosamine using 3-hydroxyacyl-ACP as the acyl donor. Is involved in the biosynthesis of lipid A, a phosphorylated glycolipid that anchors the lipopolysaccharide to the outer membrane of the cell.</text>
</comment>
<evidence type="ECO:0000256" key="1">
    <source>
        <dbReference type="ARBA" id="ARBA00022516"/>
    </source>
</evidence>
<dbReference type="PROSITE" id="PS00101">
    <property type="entry name" value="HEXAPEP_TRANSFERASES"/>
    <property type="match status" value="1"/>
</dbReference>
<dbReference type="CDD" id="cd03352">
    <property type="entry name" value="LbH_LpxD"/>
    <property type="match status" value="1"/>
</dbReference>
<accession>L1NF03</accession>
<comment type="similarity">
    <text evidence="7">Belongs to the transferase hexapeptide repeat family. LpxD subfamily.</text>
</comment>
<dbReference type="Gene3D" id="3.40.1390.10">
    <property type="entry name" value="MurE/MurF, N-terminal domain"/>
    <property type="match status" value="1"/>
</dbReference>
<sequence length="347" mass="37099">MQFSAAQIAPLIDGRIEGNASVSVSGFGKIETAKEGELAFLANPKYESYAYSTEASILLVSDEFTPRQPLSPTLIRVKDPYAALAQLMQLVEQQQASHPEGISPTAQIAEGVELGEDVYVGAYAVLEQGVKVGRGVRIYPHAYVGKGVTIGEGTTIHPHVTLYHDVQIGARCIIHAGAVIGADGFGFAPQSDGYHKIPQLGNVILEEDVEIGANTCIDRAVMGSTIIRRGVKLDNLVQIAHNCSVDEHTVMASQVGLAGSSQIGKWCKFGGQVGIGGHITIGDRVEMGGQTGVISNIPEGSVLMGSPGMPLREAMRNFVIQPKLPDMYRRLQALEKELAELKQQQSK</sequence>
<dbReference type="InterPro" id="IPR020573">
    <property type="entry name" value="UDP_GlcNAc_AcTrfase_non-rep"/>
</dbReference>